<dbReference type="Pfam" id="PF13558">
    <property type="entry name" value="SbcC_Walker_B"/>
    <property type="match status" value="1"/>
</dbReference>
<evidence type="ECO:0000256" key="1">
    <source>
        <dbReference type="ARBA" id="ARBA00006930"/>
    </source>
</evidence>
<evidence type="ECO:0000259" key="5">
    <source>
        <dbReference type="Pfam" id="PF13476"/>
    </source>
</evidence>
<dbReference type="InterPro" id="IPR027417">
    <property type="entry name" value="P-loop_NTPase"/>
</dbReference>
<feature type="coiled-coil region" evidence="4">
    <location>
        <begin position="245"/>
        <end position="454"/>
    </location>
</feature>
<organism evidence="6 7">
    <name type="scientific">Anaerostipes amylophilus</name>
    <dbReference type="NCBI Taxonomy" id="2981779"/>
    <lineage>
        <taxon>Bacteria</taxon>
        <taxon>Bacillati</taxon>
        <taxon>Bacillota</taxon>
        <taxon>Clostridia</taxon>
        <taxon>Lachnospirales</taxon>
        <taxon>Lachnospiraceae</taxon>
        <taxon>Anaerostipes</taxon>
    </lineage>
</organism>
<dbReference type="SUPFAM" id="SSF75712">
    <property type="entry name" value="Rad50 coiled-coil Zn hook"/>
    <property type="match status" value="1"/>
</dbReference>
<comment type="similarity">
    <text evidence="1">Belongs to the SMC family. SbcC subfamily.</text>
</comment>
<dbReference type="InterPro" id="IPR025662">
    <property type="entry name" value="Sigma_54_int_dom_ATP-bd_1"/>
</dbReference>
<dbReference type="Gene3D" id="3.40.50.300">
    <property type="entry name" value="P-loop containing nucleotide triphosphate hydrolases"/>
    <property type="match status" value="2"/>
</dbReference>
<dbReference type="EMBL" id="JBBNIN010000004">
    <property type="protein sequence ID" value="MEQ2710375.1"/>
    <property type="molecule type" value="Genomic_DNA"/>
</dbReference>
<comment type="caution">
    <text evidence="6">The sequence shown here is derived from an EMBL/GenBank/DDBJ whole genome shotgun (WGS) entry which is preliminary data.</text>
</comment>
<evidence type="ECO:0000256" key="2">
    <source>
        <dbReference type="ARBA" id="ARBA00011322"/>
    </source>
</evidence>
<evidence type="ECO:0000313" key="6">
    <source>
        <dbReference type="EMBL" id="MEQ2710375.1"/>
    </source>
</evidence>
<dbReference type="InterPro" id="IPR038729">
    <property type="entry name" value="Rad50/SbcC_AAA"/>
</dbReference>
<keyword evidence="7" id="KW-1185">Reference proteome</keyword>
<dbReference type="PANTHER" id="PTHR32114:SF2">
    <property type="entry name" value="ABC TRANSPORTER ABCH.3"/>
    <property type="match status" value="1"/>
</dbReference>
<sequence length="927" mass="109757">MRPHTLILSAFGPFAGETIIDFTKFKDGIFLISGETGAGKTTIFDGICFALYGEPSGSYRKQDMLRSDFAKEDVETKVVFLFSHRNIEYKIERIPSYMRKSKRGDGMTRQSPEAVLYQDEEILETGNYQVTAKVEELLGMDRIQYQQISMIAQGEFLKLLYAKGKERSEIFRKIFGTGYLYEFQEKIKRRHLSCKYEYSNIQDTLLEQEDSVYIPKDEPEYKIYKEYYKQKHQIPEFLDIVNRYHNRKQKEYEVLREQKEKDEQIWNEQKIVYSRMKDKTEEAKKLKLLIKELSEDEKEAKRQQRLIKKQYDKIQKDAPKLHKKELRVVEIEKQTKQYKELENLVKKQESYQNVKQRYENQREELNQKKEKEQQREKTIAEFLGQTEEIEKRYDELQKEEFRMSVREKQLKELCKDKEKYLKELVVYEKEMKIYEKIRLERRKLKDRLSDWQDQYDCNQAGLLARTLIEGNPCPVCGSTIHPNVAQFKESDITQELLKNLREQTEEIDQEYNTIFSKVRQRKGMVEAQRENLCRKSGKEPENFEEIDQLYEKTIKEYKKVKKAFECIERQKEKIADQRDKIEKSKQKQKSYDEKINELLEKIHEKDILYKEVGAGIFEIKKNLLYKSFKEANEAKQQLLDEIAKTHETADEIKNKREIIQRQEVQIIAAREEKEKNLQELTVWLEQMRSSKEEFIDLKKFESKLNREQKQIQKQTEVLEQLNKQILLNKQTADLMGKKLVEYKEAEENYTLLKDLSDTANGEQKGKIKVSFERFVQSVYFDRILSAANQRLAVMSEQRYYLIRKEENDNKKGSSGLELEILDEWTGKKRNIRSLSGGESFKAALSLALGLSDVIQNKKGGITVDTIFIDEGFGTLDGDSLNKAIQIIHSLSLEGNKLVGIISHVEELKEQIDQKIEVYKDHAGSKVK</sequence>
<proteinExistence type="inferred from homology"/>
<evidence type="ECO:0000256" key="3">
    <source>
        <dbReference type="ARBA" id="ARBA00013368"/>
    </source>
</evidence>
<evidence type="ECO:0000256" key="4">
    <source>
        <dbReference type="SAM" id="Coils"/>
    </source>
</evidence>
<accession>A0ABV1ITT9</accession>
<gene>
    <name evidence="6" type="ORF">AAAU51_04195</name>
</gene>
<dbReference type="PANTHER" id="PTHR32114">
    <property type="entry name" value="ABC TRANSPORTER ABCH.3"/>
    <property type="match status" value="1"/>
</dbReference>
<feature type="coiled-coil region" evidence="4">
    <location>
        <begin position="628"/>
        <end position="724"/>
    </location>
</feature>
<feature type="coiled-coil region" evidence="4">
    <location>
        <begin position="550"/>
        <end position="601"/>
    </location>
</feature>
<dbReference type="RefSeq" id="WP_349110458.1">
    <property type="nucleotide sequence ID" value="NZ_JBBNIN010000004.1"/>
</dbReference>
<dbReference type="Proteomes" id="UP001482154">
    <property type="component" value="Unassembled WGS sequence"/>
</dbReference>
<reference evidence="6 7" key="1">
    <citation type="submission" date="2024-04" db="EMBL/GenBank/DDBJ databases">
        <title>Human intestinal bacterial collection.</title>
        <authorList>
            <person name="Pauvert C."/>
            <person name="Hitch T.C.A."/>
            <person name="Clavel T."/>
        </authorList>
    </citation>
    <scope>NUCLEOTIDE SEQUENCE [LARGE SCALE GENOMIC DNA]</scope>
    <source>
        <strain evidence="6 7">CLA-AA-H249</strain>
    </source>
</reference>
<name>A0ABV1ITT9_9FIRM</name>
<dbReference type="SUPFAM" id="SSF52540">
    <property type="entry name" value="P-loop containing nucleoside triphosphate hydrolases"/>
    <property type="match status" value="1"/>
</dbReference>
<dbReference type="PROSITE" id="PS00675">
    <property type="entry name" value="SIGMA54_INTERACT_1"/>
    <property type="match status" value="1"/>
</dbReference>
<comment type="subunit">
    <text evidence="2">Heterodimer of SbcC and SbcD.</text>
</comment>
<protein>
    <recommendedName>
        <fullName evidence="3">Nuclease SbcCD subunit C</fullName>
    </recommendedName>
</protein>
<keyword evidence="4" id="KW-0175">Coiled coil</keyword>
<dbReference type="Pfam" id="PF13476">
    <property type="entry name" value="AAA_23"/>
    <property type="match status" value="1"/>
</dbReference>
<feature type="domain" description="Rad50/SbcC-type AAA" evidence="5">
    <location>
        <begin position="6"/>
        <end position="296"/>
    </location>
</feature>
<evidence type="ECO:0000313" key="7">
    <source>
        <dbReference type="Proteomes" id="UP001482154"/>
    </source>
</evidence>